<dbReference type="EMBL" id="BMQM01000033">
    <property type="protein sequence ID" value="GGR70402.1"/>
    <property type="molecule type" value="Genomic_DNA"/>
</dbReference>
<evidence type="ECO:0000313" key="2">
    <source>
        <dbReference type="Proteomes" id="UP000634308"/>
    </source>
</evidence>
<evidence type="ECO:0000313" key="1">
    <source>
        <dbReference type="EMBL" id="GGR70402.1"/>
    </source>
</evidence>
<keyword evidence="2" id="KW-1185">Reference proteome</keyword>
<sequence>MTLHPPEFTINPALLTPATTFPQLLSAPQRHTLPEGELLVFRFANGYGAAVTRPAGPDSVFEFCVLDCTHPDPRPCFDTPVAGAFLNSLTHAGAQGLLMLTERLPVHPRRAAANTALEQEEF</sequence>
<accession>A0ABQ2RZL2</accession>
<name>A0ABQ2RZL2_9DEIO</name>
<organism evidence="1 2">
    <name type="scientific">Deinococcus seoulensis</name>
    <dbReference type="NCBI Taxonomy" id="1837379"/>
    <lineage>
        <taxon>Bacteria</taxon>
        <taxon>Thermotogati</taxon>
        <taxon>Deinococcota</taxon>
        <taxon>Deinococci</taxon>
        <taxon>Deinococcales</taxon>
        <taxon>Deinococcaceae</taxon>
        <taxon>Deinococcus</taxon>
    </lineage>
</organism>
<dbReference type="RefSeq" id="WP_189066300.1">
    <property type="nucleotide sequence ID" value="NZ_BMQM01000033.1"/>
</dbReference>
<reference evidence="2" key="1">
    <citation type="journal article" date="2019" name="Int. J. Syst. Evol. Microbiol.">
        <title>The Global Catalogue of Microorganisms (GCM) 10K type strain sequencing project: providing services to taxonomists for standard genome sequencing and annotation.</title>
        <authorList>
            <consortium name="The Broad Institute Genomics Platform"/>
            <consortium name="The Broad Institute Genome Sequencing Center for Infectious Disease"/>
            <person name="Wu L."/>
            <person name="Ma J."/>
        </authorList>
    </citation>
    <scope>NUCLEOTIDE SEQUENCE [LARGE SCALE GENOMIC DNA]</scope>
    <source>
        <strain evidence="2">JCM 31404</strain>
    </source>
</reference>
<dbReference type="Proteomes" id="UP000634308">
    <property type="component" value="Unassembled WGS sequence"/>
</dbReference>
<protein>
    <submittedName>
        <fullName evidence="1">Uncharacterized protein</fullName>
    </submittedName>
</protein>
<comment type="caution">
    <text evidence="1">The sequence shown here is derived from an EMBL/GenBank/DDBJ whole genome shotgun (WGS) entry which is preliminary data.</text>
</comment>
<proteinExistence type="predicted"/>
<gene>
    <name evidence="1" type="ORF">GCM10008959_35150</name>
</gene>